<comment type="caution">
    <text evidence="1">The sequence shown here is derived from an EMBL/GenBank/DDBJ whole genome shotgun (WGS) entry which is preliminary data.</text>
</comment>
<keyword evidence="2" id="KW-1185">Reference proteome</keyword>
<accession>A0A0W0WE70</accession>
<dbReference type="EMBL" id="LNYH01000028">
    <property type="protein sequence ID" value="KTD30607.1"/>
    <property type="molecule type" value="Genomic_DNA"/>
</dbReference>
<protein>
    <submittedName>
        <fullName evidence="1">Periplasmic protein</fullName>
    </submittedName>
</protein>
<evidence type="ECO:0000313" key="2">
    <source>
        <dbReference type="Proteomes" id="UP000054761"/>
    </source>
</evidence>
<dbReference type="OrthoDB" id="5648361at2"/>
<evidence type="ECO:0000313" key="1">
    <source>
        <dbReference type="EMBL" id="KTD30607.1"/>
    </source>
</evidence>
<name>A0A0W0WE70_9GAMM</name>
<gene>
    <name evidence="1" type="ORF">Lisr_0702</name>
</gene>
<organism evidence="1 2">
    <name type="scientific">Legionella israelensis</name>
    <dbReference type="NCBI Taxonomy" id="454"/>
    <lineage>
        <taxon>Bacteria</taxon>
        <taxon>Pseudomonadati</taxon>
        <taxon>Pseudomonadota</taxon>
        <taxon>Gammaproteobacteria</taxon>
        <taxon>Legionellales</taxon>
        <taxon>Legionellaceae</taxon>
        <taxon>Legionella</taxon>
    </lineage>
</organism>
<dbReference type="PATRIC" id="fig|454.4.peg.752"/>
<dbReference type="AlphaFoldDB" id="A0A0W0WE70"/>
<dbReference type="RefSeq" id="WP_058501079.1">
    <property type="nucleotide sequence ID" value="NZ_CAAAJA010000046.1"/>
</dbReference>
<sequence>MSMRLIFVLIGLFFYAQVMAFNCYLTLVKDSCWTNYNVTVDVIDAGENKTILTIEVPAGKSWNRQQFTCEPSQRLMYKATFTPVFWQSEKGKSYMAIRYWVLPSSIKATDVAWNVSVCYPSDFSGVPFPPDAEGNCKCDFKSLPSIKASDAD</sequence>
<dbReference type="Proteomes" id="UP000054761">
    <property type="component" value="Unassembled WGS sequence"/>
</dbReference>
<reference evidence="1 2" key="1">
    <citation type="submission" date="2015-11" db="EMBL/GenBank/DDBJ databases">
        <title>Genomic analysis of 38 Legionella species identifies large and diverse effector repertoires.</title>
        <authorList>
            <person name="Burstein D."/>
            <person name="Amaro F."/>
            <person name="Zusman T."/>
            <person name="Lifshitz Z."/>
            <person name="Cohen O."/>
            <person name="Gilbert J.A."/>
            <person name="Pupko T."/>
            <person name="Shuman H.A."/>
            <person name="Segal G."/>
        </authorList>
    </citation>
    <scope>NUCLEOTIDE SEQUENCE [LARGE SCALE GENOMIC DNA]</scope>
    <source>
        <strain evidence="1 2">Bercovier 4</strain>
    </source>
</reference>
<proteinExistence type="predicted"/>